<dbReference type="InterPro" id="IPR029063">
    <property type="entry name" value="SAM-dependent_MTases_sf"/>
</dbReference>
<name>A0A328V8M3_9CHLR</name>
<comment type="caution">
    <text evidence="2">The sequence shown here is derived from an EMBL/GenBank/DDBJ whole genome shotgun (WGS) entry which is preliminary data.</text>
</comment>
<dbReference type="OrthoDB" id="150624at2"/>
<dbReference type="Pfam" id="PF13649">
    <property type="entry name" value="Methyltransf_25"/>
    <property type="match status" value="1"/>
</dbReference>
<dbReference type="CDD" id="cd02440">
    <property type="entry name" value="AdoMet_MTases"/>
    <property type="match status" value="1"/>
</dbReference>
<protein>
    <recommendedName>
        <fullName evidence="1">Methyltransferase domain-containing protein</fullName>
    </recommendedName>
</protein>
<dbReference type="InterPro" id="IPR041698">
    <property type="entry name" value="Methyltransf_25"/>
</dbReference>
<evidence type="ECO:0000259" key="1">
    <source>
        <dbReference type="Pfam" id="PF13649"/>
    </source>
</evidence>
<accession>A0A328V8M3</accession>
<dbReference type="SUPFAM" id="SSF53335">
    <property type="entry name" value="S-adenosyl-L-methionine-dependent methyltransferases"/>
    <property type="match status" value="1"/>
</dbReference>
<gene>
    <name evidence="2" type="ORF">A4R35_00035</name>
</gene>
<proteinExistence type="predicted"/>
<reference evidence="2 3" key="1">
    <citation type="submission" date="2016-08" db="EMBL/GenBank/DDBJ databases">
        <title>Analysis of Carbohydrate Active Enzymes in Thermogemmatispora T81 Reveals Carbohydrate Degradation Ability.</title>
        <authorList>
            <person name="Tomazini A."/>
            <person name="Lal S."/>
            <person name="Stott M."/>
            <person name="Henrissat B."/>
            <person name="Polikarpov I."/>
            <person name="Sparling R."/>
            <person name="Levin D.B."/>
        </authorList>
    </citation>
    <scope>NUCLEOTIDE SEQUENCE [LARGE SCALE GENOMIC DNA]</scope>
    <source>
        <strain evidence="2 3">T81</strain>
    </source>
</reference>
<evidence type="ECO:0000313" key="3">
    <source>
        <dbReference type="Proteomes" id="UP000248706"/>
    </source>
</evidence>
<dbReference type="Proteomes" id="UP000248706">
    <property type="component" value="Unassembled WGS sequence"/>
</dbReference>
<dbReference type="AlphaFoldDB" id="A0A328V8M3"/>
<organism evidence="2 3">
    <name type="scientific">Thermogemmatispora tikiterensis</name>
    <dbReference type="NCBI Taxonomy" id="1825093"/>
    <lineage>
        <taxon>Bacteria</taxon>
        <taxon>Bacillati</taxon>
        <taxon>Chloroflexota</taxon>
        <taxon>Ktedonobacteria</taxon>
        <taxon>Thermogemmatisporales</taxon>
        <taxon>Thermogemmatisporaceae</taxon>
        <taxon>Thermogemmatispora</taxon>
    </lineage>
</organism>
<dbReference type="EMBL" id="MCIF01000002">
    <property type="protein sequence ID" value="RAQ93898.1"/>
    <property type="molecule type" value="Genomic_DNA"/>
</dbReference>
<feature type="domain" description="Methyltransferase" evidence="1">
    <location>
        <begin position="38"/>
        <end position="97"/>
    </location>
</feature>
<evidence type="ECO:0000313" key="2">
    <source>
        <dbReference type="EMBL" id="RAQ93898.1"/>
    </source>
</evidence>
<keyword evidence="3" id="KW-1185">Reference proteome</keyword>
<dbReference type="RefSeq" id="WP_112425344.1">
    <property type="nucleotide sequence ID" value="NZ_MCIF01000002.1"/>
</dbReference>
<dbReference type="Gene3D" id="3.40.50.150">
    <property type="entry name" value="Vaccinia Virus protein VP39"/>
    <property type="match status" value="1"/>
</dbReference>
<sequence length="98" mass="10932">MPKDPLEDQRLNYQHHALYRTLSNHYLAPLAPERVRTILDVGTGTGIWAFEMQALFPHALVVGVDVSLQSLPQPVPPTCVFVRANVLEGLPFPDGHFC</sequence>